<evidence type="ECO:0000313" key="2">
    <source>
        <dbReference type="EMBL" id="MFC6039557.1"/>
    </source>
</evidence>
<gene>
    <name evidence="2" type="ORF">ACFPYN_08995</name>
</gene>
<dbReference type="InterPro" id="IPR026866">
    <property type="entry name" value="CR006_AAA"/>
</dbReference>
<dbReference type="Gene3D" id="3.40.50.300">
    <property type="entry name" value="P-loop containing nucleotide triphosphate hydrolases"/>
    <property type="match status" value="1"/>
</dbReference>
<reference evidence="3" key="1">
    <citation type="journal article" date="2019" name="Int. J. Syst. Evol. Microbiol.">
        <title>The Global Catalogue of Microorganisms (GCM) 10K type strain sequencing project: providing services to taxonomists for standard genome sequencing and annotation.</title>
        <authorList>
            <consortium name="The Broad Institute Genomics Platform"/>
            <consortium name="The Broad Institute Genome Sequencing Center for Infectious Disease"/>
            <person name="Wu L."/>
            <person name="Ma J."/>
        </authorList>
    </citation>
    <scope>NUCLEOTIDE SEQUENCE [LARGE SCALE GENOMIC DNA]</scope>
    <source>
        <strain evidence="3">CCUG 54527</strain>
    </source>
</reference>
<evidence type="ECO:0000313" key="3">
    <source>
        <dbReference type="Proteomes" id="UP001596170"/>
    </source>
</evidence>
<sequence length="618" mass="71886">MIKEIKFNKIIKETIFCEDFIDFNVNNSIKFSNQGIAVLYGPNGTGKTSLAKVLNSDNNGEYHAVIEGQKFTEKNIDIFHVIADQNTRNIIKGNTKDFLLGDNIRKEYELQEFINSSFEELIQKNLIGELKNNFKISKKTHYILETFPNYQLKGIIEDIVNTKSKGKKIDKEDFFKYTFELKENELEEYEQSKFDYIIEYIDQKDSALRNVLKMKLGNFNRNEQVKEIEENSFALKVLNKFSYKEDCVVCDHENINVIQLISKKEENKALVIGSLNKETQKIFEGLDILEFSNDPFLIKEKIIKAVEDGEIQIVIELQEDVRKYIKVIQEKLSNLFANCVSKELFDKYNEYLVLINDKPLFSDEDILFIEKVVSENIGKDIVLKRDDNKNLILLLDNKEFLNKDRDSLHLSNGEQNFISLAFEFLKAKNSSSKIVILDDPISSFDSIFKNKIAFSIVKLLEGKNQIVLTHNTDLIKLLEHQLKQCFNLYIFNNTPDEENGFLNINRDEQDILLHLNKLLDFFRSKVFYEIANKEHFLLSMIPFMRGYAQIINLPNEKNQLTQLMHGYNDIKIDLVKIFNSLFVTSCSLIGKFEITAKDISDFEIDNLSVFHTTTLCNA</sequence>
<dbReference type="Proteomes" id="UP001596170">
    <property type="component" value="Unassembled WGS sequence"/>
</dbReference>
<evidence type="ECO:0000259" key="1">
    <source>
        <dbReference type="Pfam" id="PF13166"/>
    </source>
</evidence>
<keyword evidence="3" id="KW-1185">Reference proteome</keyword>
<feature type="domain" description="Protein CR006 P-loop" evidence="1">
    <location>
        <begin position="406"/>
        <end position="517"/>
    </location>
</feature>
<dbReference type="RefSeq" id="WP_377733671.1">
    <property type="nucleotide sequence ID" value="NZ_JBHSRI010000010.1"/>
</dbReference>
<dbReference type="Pfam" id="PF13166">
    <property type="entry name" value="AAA_13"/>
    <property type="match status" value="1"/>
</dbReference>
<protein>
    <submittedName>
        <fullName evidence="2">AAA family ATPase</fullName>
    </submittedName>
</protein>
<proteinExistence type="predicted"/>
<dbReference type="EMBL" id="JBHSRI010000010">
    <property type="protein sequence ID" value="MFC6039557.1"/>
    <property type="molecule type" value="Genomic_DNA"/>
</dbReference>
<dbReference type="SUPFAM" id="SSF52540">
    <property type="entry name" value="P-loop containing nucleoside triphosphate hydrolases"/>
    <property type="match status" value="1"/>
</dbReference>
<comment type="caution">
    <text evidence="2">The sequence shown here is derived from an EMBL/GenBank/DDBJ whole genome shotgun (WGS) entry which is preliminary data.</text>
</comment>
<dbReference type="InterPro" id="IPR027417">
    <property type="entry name" value="P-loop_NTPase"/>
</dbReference>
<organism evidence="2 3">
    <name type="scientific">Paenisporosarcina macmurdoensis</name>
    <dbReference type="NCBI Taxonomy" id="212659"/>
    <lineage>
        <taxon>Bacteria</taxon>
        <taxon>Bacillati</taxon>
        <taxon>Bacillota</taxon>
        <taxon>Bacilli</taxon>
        <taxon>Bacillales</taxon>
        <taxon>Caryophanaceae</taxon>
        <taxon>Paenisporosarcina</taxon>
    </lineage>
</organism>
<name>A0ABW1L8P1_9BACL</name>
<accession>A0ABW1L8P1</accession>